<keyword evidence="2" id="KW-1185">Reference proteome</keyword>
<reference evidence="1 2" key="1">
    <citation type="submission" date="2020-08" db="EMBL/GenBank/DDBJ databases">
        <title>Sequencing the genomes of 1000 actinobacteria strains.</title>
        <authorList>
            <person name="Klenk H.-P."/>
        </authorList>
    </citation>
    <scope>NUCLEOTIDE SEQUENCE [LARGE SCALE GENOMIC DNA]</scope>
    <source>
        <strain evidence="1 2">DSM 43582</strain>
    </source>
</reference>
<protein>
    <submittedName>
        <fullName evidence="1">Uncharacterized protein</fullName>
    </submittedName>
</protein>
<name>A0A7W9P8E7_9NOCA</name>
<dbReference type="Proteomes" id="UP000540412">
    <property type="component" value="Unassembled WGS sequence"/>
</dbReference>
<accession>A0A7W9P8E7</accession>
<evidence type="ECO:0000313" key="1">
    <source>
        <dbReference type="EMBL" id="MBB5911260.1"/>
    </source>
</evidence>
<dbReference type="RefSeq" id="WP_157185557.1">
    <property type="nucleotide sequence ID" value="NZ_JACHIT010000001.1"/>
</dbReference>
<organism evidence="1 2">
    <name type="scientific">Nocardia transvalensis</name>
    <dbReference type="NCBI Taxonomy" id="37333"/>
    <lineage>
        <taxon>Bacteria</taxon>
        <taxon>Bacillati</taxon>
        <taxon>Actinomycetota</taxon>
        <taxon>Actinomycetes</taxon>
        <taxon>Mycobacteriales</taxon>
        <taxon>Nocardiaceae</taxon>
        <taxon>Nocardia</taxon>
    </lineage>
</organism>
<dbReference type="EMBL" id="JACHIT010000001">
    <property type="protein sequence ID" value="MBB5911260.1"/>
    <property type="molecule type" value="Genomic_DNA"/>
</dbReference>
<gene>
    <name evidence="1" type="ORF">BJY24_000127</name>
</gene>
<evidence type="ECO:0000313" key="2">
    <source>
        <dbReference type="Proteomes" id="UP000540412"/>
    </source>
</evidence>
<sequence length="46" mass="5047">MSEGWPHLLVSGLRTAARSELTKDVRVLLDQAEQVSVESTSDHPAE</sequence>
<proteinExistence type="predicted"/>
<comment type="caution">
    <text evidence="1">The sequence shown here is derived from an EMBL/GenBank/DDBJ whole genome shotgun (WGS) entry which is preliminary data.</text>
</comment>
<dbReference type="AlphaFoldDB" id="A0A7W9P8E7"/>